<dbReference type="SUPFAM" id="SSF48097">
    <property type="entry name" value="Regulator of G-protein signaling, RGS"/>
    <property type="match status" value="1"/>
</dbReference>
<feature type="compositionally biased region" description="Low complexity" evidence="1">
    <location>
        <begin position="205"/>
        <end position="219"/>
    </location>
</feature>
<feature type="region of interest" description="Disordered" evidence="1">
    <location>
        <begin position="1"/>
        <end position="60"/>
    </location>
</feature>
<dbReference type="CDD" id="cd07440">
    <property type="entry name" value="RGS"/>
    <property type="match status" value="1"/>
</dbReference>
<evidence type="ECO:0000313" key="4">
    <source>
        <dbReference type="Proteomes" id="UP000672032"/>
    </source>
</evidence>
<dbReference type="Proteomes" id="UP000672032">
    <property type="component" value="Chromosome 2"/>
</dbReference>
<dbReference type="InterPro" id="IPR044926">
    <property type="entry name" value="RGS_subdomain_2"/>
</dbReference>
<dbReference type="SMART" id="SM00315">
    <property type="entry name" value="RGS"/>
    <property type="match status" value="1"/>
</dbReference>
<feature type="compositionally biased region" description="Polar residues" evidence="1">
    <location>
        <begin position="322"/>
        <end position="335"/>
    </location>
</feature>
<feature type="compositionally biased region" description="Low complexity" evidence="1">
    <location>
        <begin position="691"/>
        <end position="700"/>
    </location>
</feature>
<dbReference type="OrthoDB" id="10266999at2759"/>
<feature type="region of interest" description="Disordered" evidence="1">
    <location>
        <begin position="205"/>
        <end position="270"/>
    </location>
</feature>
<organism evidence="3 4">
    <name type="scientific">Monilinia vaccinii-corymbosi</name>
    <dbReference type="NCBI Taxonomy" id="61207"/>
    <lineage>
        <taxon>Eukaryota</taxon>
        <taxon>Fungi</taxon>
        <taxon>Dikarya</taxon>
        <taxon>Ascomycota</taxon>
        <taxon>Pezizomycotina</taxon>
        <taxon>Leotiomycetes</taxon>
        <taxon>Helotiales</taxon>
        <taxon>Sclerotiniaceae</taxon>
        <taxon>Monilinia</taxon>
    </lineage>
</organism>
<dbReference type="InterPro" id="IPR016137">
    <property type="entry name" value="RGS"/>
</dbReference>
<evidence type="ECO:0000259" key="2">
    <source>
        <dbReference type="PROSITE" id="PS50132"/>
    </source>
</evidence>
<sequence>MRKSKIRKPPPLYVQTYSRESSPRCSSVLSDCDADDEGFMSSGEYLPSSSKPSSLSIPPGPYCPRRPTLSEVLSNVAPPPWTLSAFMAYLSQNHCLETLEFTMDATRYKNHYHAAYGRDPYSPLCPTDQDCEYVRMLWQKLMGAYIVPNGPREVNLPSDVRDRLLRLPNLHTAPDPRELDQAVKIIYELMDESVLVSFLNSVAPSSRGSGSSPWASSESFADTAMAGSSDEQSLLPASSHTRKGSPPPSGDKVPHSHGLPSQRLSQHPHLSAALGRATSARLSTLMSGSPAASTGEPDSLTDDTDSPSSMELMTPPTTPPTSDTGFASDSPGTSPRHSREVSVGWKKMSAKLGFKKGRSTQGSAVSSRACSGSEDHSVDGRMENFIITSTLTKKASPPCIDTTLKATEGASPLMVAHPGSPVDISGCRPSLVTAMASTHVNSDEKEFSFGSSRSHKLFKFRGNVEEGRIMSRGIGEDDVAAKMGSFNNEKENAKGKMMQVAGLPFYIPAKVPEQDERERSSETEITNAEARADFDFEEDHGTWISAHSDAHASRASLATTASSAGTIMRDPSPDDALSADISVACSSASSIYSCSTASMDSCTSSTGTDIYGWEEELDRKSRKGSPSWDHRSELGAAMRRLPSGGRTMGPRAGYASGVQHFACKRADGKKKSLLYRVLNISSTKRLNDETPAAPSSPSSSYHTQNDPVEDAVHVAP</sequence>
<dbReference type="PROSITE" id="PS50132">
    <property type="entry name" value="RGS"/>
    <property type="match status" value="1"/>
</dbReference>
<feature type="domain" description="RGS" evidence="2">
    <location>
        <begin position="86"/>
        <end position="201"/>
    </location>
</feature>
<dbReference type="PANTHER" id="PTHR10845:SF267">
    <property type="entry name" value="REGULATOR OF G PROTEIN SIGNALING DOMAIN PROTEIN (AFU_ORTHOLOGUE AFUA_6G06860)"/>
    <property type="match status" value="1"/>
</dbReference>
<feature type="compositionally biased region" description="Polar residues" evidence="1">
    <location>
        <begin position="229"/>
        <end position="239"/>
    </location>
</feature>
<dbReference type="Pfam" id="PF00615">
    <property type="entry name" value="RGS"/>
    <property type="match status" value="1"/>
</dbReference>
<feature type="region of interest" description="Disordered" evidence="1">
    <location>
        <begin position="616"/>
        <end position="652"/>
    </location>
</feature>
<accession>A0A8A3P5I1</accession>
<keyword evidence="4" id="KW-1185">Reference proteome</keyword>
<evidence type="ECO:0000256" key="1">
    <source>
        <dbReference type="SAM" id="MobiDB-lite"/>
    </source>
</evidence>
<feature type="compositionally biased region" description="Polar residues" evidence="1">
    <location>
        <begin position="359"/>
        <end position="370"/>
    </location>
</feature>
<dbReference type="InterPro" id="IPR036305">
    <property type="entry name" value="RGS_sf"/>
</dbReference>
<name>A0A8A3P5I1_9HELO</name>
<gene>
    <name evidence="3" type="ORF">DSL72_001131</name>
</gene>
<dbReference type="EMBL" id="CP063406">
    <property type="protein sequence ID" value="QSZ31564.1"/>
    <property type="molecule type" value="Genomic_DNA"/>
</dbReference>
<feature type="compositionally biased region" description="Low complexity" evidence="1">
    <location>
        <begin position="41"/>
        <end position="57"/>
    </location>
</feature>
<reference evidence="3" key="1">
    <citation type="submission" date="2020-10" db="EMBL/GenBank/DDBJ databases">
        <title>Genome Sequence of Monilinia vaccinii-corymbosi Sheds Light on Mummy Berry Disease Infection of Blueberry and Mating Type.</title>
        <authorList>
            <person name="Yow A.G."/>
            <person name="Zhang Y."/>
            <person name="Bansal K."/>
            <person name="Eacker S.M."/>
            <person name="Sullivan S."/>
            <person name="Liachko I."/>
            <person name="Cubeta M.A."/>
            <person name="Rollins J.A."/>
            <person name="Ashrafi H."/>
        </authorList>
    </citation>
    <scope>NUCLEOTIDE SEQUENCE</scope>
    <source>
        <strain evidence="3">RL-1</strain>
    </source>
</reference>
<evidence type="ECO:0000313" key="3">
    <source>
        <dbReference type="EMBL" id="QSZ31564.1"/>
    </source>
</evidence>
<dbReference type="AlphaFoldDB" id="A0A8A3P5I1"/>
<dbReference type="Gene3D" id="1.10.167.10">
    <property type="entry name" value="Regulator of G-protein Signalling 4, domain 2"/>
    <property type="match status" value="1"/>
</dbReference>
<protein>
    <recommendedName>
        <fullName evidence="2">RGS domain-containing protein</fullName>
    </recommendedName>
</protein>
<dbReference type="PANTHER" id="PTHR10845">
    <property type="entry name" value="REGULATOR OF G PROTEIN SIGNALING"/>
    <property type="match status" value="1"/>
</dbReference>
<proteinExistence type="predicted"/>
<feature type="compositionally biased region" description="Polar residues" evidence="1">
    <location>
        <begin position="15"/>
        <end position="29"/>
    </location>
</feature>
<feature type="region of interest" description="Disordered" evidence="1">
    <location>
        <begin position="284"/>
        <end position="376"/>
    </location>
</feature>
<feature type="region of interest" description="Disordered" evidence="1">
    <location>
        <begin position="684"/>
        <end position="716"/>
    </location>
</feature>